<dbReference type="Gene3D" id="3.30.910.20">
    <property type="entry name" value="Skp domain"/>
    <property type="match status" value="1"/>
</dbReference>
<reference evidence="4 5" key="1">
    <citation type="submission" date="2016-11" db="EMBL/GenBank/DDBJ databases">
        <authorList>
            <person name="Jaros S."/>
            <person name="Januszkiewicz K."/>
            <person name="Wedrychowicz H."/>
        </authorList>
    </citation>
    <scope>NUCLEOTIDE SEQUENCE [LARGE SCALE GENOMIC DNA]</scope>
    <source>
        <strain evidence="4 5">DSM 18772</strain>
    </source>
</reference>
<accession>A0A1M6IY60</accession>
<gene>
    <name evidence="4" type="ORF">SAMN02745181_1950</name>
</gene>
<dbReference type="OrthoDB" id="194364at2"/>
<dbReference type="PANTHER" id="PTHR35089">
    <property type="entry name" value="CHAPERONE PROTEIN SKP"/>
    <property type="match status" value="1"/>
</dbReference>
<protein>
    <submittedName>
        <fullName evidence="4">Outer membrane protein</fullName>
    </submittedName>
</protein>
<dbReference type="InterPro" id="IPR005632">
    <property type="entry name" value="Chaperone_Skp"/>
</dbReference>
<feature type="signal peptide" evidence="3">
    <location>
        <begin position="1"/>
        <end position="23"/>
    </location>
</feature>
<evidence type="ECO:0000256" key="2">
    <source>
        <dbReference type="ARBA" id="ARBA00022729"/>
    </source>
</evidence>
<dbReference type="GO" id="GO:0005829">
    <property type="term" value="C:cytosol"/>
    <property type="evidence" value="ECO:0007669"/>
    <property type="project" value="TreeGrafter"/>
</dbReference>
<dbReference type="Pfam" id="PF03938">
    <property type="entry name" value="OmpH"/>
    <property type="match status" value="1"/>
</dbReference>
<sequence>MKNILKSICIVAAFAISIGSAAAQNLKIATVDMQKLFNEYHLTQTTQEKVKVDQARIQQENGERLKKIRDLQAKIENLSKQKQDPTVSDKKRVELEREIQMRVSEGNAADNERRQWLARRNKALNENIVAEMRSILGEIREKVEAHARENDFDLVLDKSARSANQVETFVFVKDKFDITAQLLETLNKNAPAKPAEGDKAGE</sequence>
<dbReference type="FunCoup" id="A0A1M6IY60">
    <property type="interactions" value="151"/>
</dbReference>
<dbReference type="GO" id="GO:0050821">
    <property type="term" value="P:protein stabilization"/>
    <property type="evidence" value="ECO:0007669"/>
    <property type="project" value="TreeGrafter"/>
</dbReference>
<dbReference type="EMBL" id="FQYR01000003">
    <property type="protein sequence ID" value="SHJ39359.1"/>
    <property type="molecule type" value="Genomic_DNA"/>
</dbReference>
<evidence type="ECO:0000313" key="5">
    <source>
        <dbReference type="Proteomes" id="UP000184510"/>
    </source>
</evidence>
<organism evidence="4 5">
    <name type="scientific">Rubritalea squalenifaciens DSM 18772</name>
    <dbReference type="NCBI Taxonomy" id="1123071"/>
    <lineage>
        <taxon>Bacteria</taxon>
        <taxon>Pseudomonadati</taxon>
        <taxon>Verrucomicrobiota</taxon>
        <taxon>Verrucomicrobiia</taxon>
        <taxon>Verrucomicrobiales</taxon>
        <taxon>Rubritaleaceae</taxon>
        <taxon>Rubritalea</taxon>
    </lineage>
</organism>
<feature type="chain" id="PRO_5012251958" evidence="3">
    <location>
        <begin position="24"/>
        <end position="202"/>
    </location>
</feature>
<name>A0A1M6IY60_9BACT</name>
<dbReference type="STRING" id="1123071.SAMN02745181_1950"/>
<dbReference type="GO" id="GO:0051082">
    <property type="term" value="F:unfolded protein binding"/>
    <property type="evidence" value="ECO:0007669"/>
    <property type="project" value="InterPro"/>
</dbReference>
<keyword evidence="2 3" id="KW-0732">Signal</keyword>
<evidence type="ECO:0000313" key="4">
    <source>
        <dbReference type="EMBL" id="SHJ39359.1"/>
    </source>
</evidence>
<dbReference type="SUPFAM" id="SSF111384">
    <property type="entry name" value="OmpH-like"/>
    <property type="match status" value="1"/>
</dbReference>
<dbReference type="InParanoid" id="A0A1M6IY60"/>
<proteinExistence type="inferred from homology"/>
<dbReference type="PANTHER" id="PTHR35089:SF1">
    <property type="entry name" value="CHAPERONE PROTEIN SKP"/>
    <property type="match status" value="1"/>
</dbReference>
<comment type="similarity">
    <text evidence="1">Belongs to the Skp family.</text>
</comment>
<dbReference type="SMART" id="SM00935">
    <property type="entry name" value="OmpH"/>
    <property type="match status" value="1"/>
</dbReference>
<dbReference type="RefSeq" id="WP_143183523.1">
    <property type="nucleotide sequence ID" value="NZ_FQYR01000003.1"/>
</dbReference>
<evidence type="ECO:0000256" key="1">
    <source>
        <dbReference type="ARBA" id="ARBA00009091"/>
    </source>
</evidence>
<dbReference type="InterPro" id="IPR024930">
    <property type="entry name" value="Skp_dom_sf"/>
</dbReference>
<keyword evidence="5" id="KW-1185">Reference proteome</keyword>
<evidence type="ECO:0000256" key="3">
    <source>
        <dbReference type="SAM" id="SignalP"/>
    </source>
</evidence>
<dbReference type="AlphaFoldDB" id="A0A1M6IY60"/>
<dbReference type="Proteomes" id="UP000184510">
    <property type="component" value="Unassembled WGS sequence"/>
</dbReference>